<dbReference type="Proteomes" id="UP000578077">
    <property type="component" value="Unassembled WGS sequence"/>
</dbReference>
<evidence type="ECO:0000313" key="2">
    <source>
        <dbReference type="Proteomes" id="UP000578077"/>
    </source>
</evidence>
<keyword evidence="2" id="KW-1185">Reference proteome</keyword>
<proteinExistence type="predicted"/>
<comment type="caution">
    <text evidence="1">The sequence shown here is derived from an EMBL/GenBank/DDBJ whole genome shotgun (WGS) entry which is preliminary data.</text>
</comment>
<evidence type="ECO:0000313" key="1">
    <source>
        <dbReference type="EMBL" id="MBB5998254.1"/>
    </source>
</evidence>
<accession>A0A841E723</accession>
<gene>
    <name evidence="1" type="ORF">HNR25_002005</name>
</gene>
<protein>
    <submittedName>
        <fullName evidence="1">Uncharacterized protein</fullName>
    </submittedName>
</protein>
<sequence length="95" mass="10643">MSVPDPYRILLGMLKDRYGHRWSIRRTEHLWIATATDPDADHAPTIIEPDIDAFIDAVENPPARAGRPSLLSASWVTAEYERLGEGAYISRPPST</sequence>
<reference evidence="1 2" key="1">
    <citation type="submission" date="2020-08" db="EMBL/GenBank/DDBJ databases">
        <title>Sequencing the genomes of 1000 actinobacteria strains.</title>
        <authorList>
            <person name="Klenk H.-P."/>
        </authorList>
    </citation>
    <scope>NUCLEOTIDE SEQUENCE [LARGE SCALE GENOMIC DNA]</scope>
    <source>
        <strain evidence="1 2">DSM 44593</strain>
    </source>
</reference>
<organism evidence="1 2">
    <name type="scientific">Streptomonospora salina</name>
    <dbReference type="NCBI Taxonomy" id="104205"/>
    <lineage>
        <taxon>Bacteria</taxon>
        <taxon>Bacillati</taxon>
        <taxon>Actinomycetota</taxon>
        <taxon>Actinomycetes</taxon>
        <taxon>Streptosporangiales</taxon>
        <taxon>Nocardiopsidaceae</taxon>
        <taxon>Streptomonospora</taxon>
    </lineage>
</organism>
<dbReference type="AlphaFoldDB" id="A0A841E723"/>
<dbReference type="EMBL" id="JACHLY010000001">
    <property type="protein sequence ID" value="MBB5998254.1"/>
    <property type="molecule type" value="Genomic_DNA"/>
</dbReference>
<name>A0A841E723_9ACTN</name>
<dbReference type="RefSeq" id="WP_184634365.1">
    <property type="nucleotide sequence ID" value="NZ_BAABKT010000037.1"/>
</dbReference>